<keyword evidence="1" id="KW-1133">Transmembrane helix</keyword>
<feature type="transmembrane region" description="Helical" evidence="1">
    <location>
        <begin position="55"/>
        <end position="81"/>
    </location>
</feature>
<evidence type="ECO:0000256" key="1">
    <source>
        <dbReference type="SAM" id="Phobius"/>
    </source>
</evidence>
<keyword evidence="1" id="KW-0472">Membrane</keyword>
<name>A0AA92QBC9_RALSL</name>
<reference evidence="3" key="1">
    <citation type="submission" date="2020-04" db="EMBL/GenBank/DDBJ databases">
        <title>Ralstonia solanacearum UW576, UW763, UW773, and UW774.</title>
        <authorList>
            <person name="Steidl O."/>
            <person name="Truchon A."/>
            <person name="Allen C."/>
        </authorList>
    </citation>
    <scope>NUCLEOTIDE SEQUENCE [LARGE SCALE GENOMIC DNA]</scope>
    <source>
        <strain evidence="3">UW774</strain>
    </source>
</reference>
<dbReference type="Proteomes" id="UP000593970">
    <property type="component" value="Chromosome"/>
</dbReference>
<dbReference type="EMBL" id="CP051169">
    <property type="protein sequence ID" value="QOK96794.1"/>
    <property type="molecule type" value="Genomic_DNA"/>
</dbReference>
<sequence>MHSMSRQDFHSPVGQVAGRDIINEASQMLWDCETPDLQREFKRCKAKLWQMRRDIFLNIPFFWFVAGVLGSAWLVLSGMWFKMAGQIWMFAWLVGAMMIPMLWLTAVRQRKGKMIAYYRERIEIIDTILQDRV</sequence>
<gene>
    <name evidence="2" type="ORF">HF909_10350</name>
</gene>
<keyword evidence="1" id="KW-0812">Transmembrane</keyword>
<evidence type="ECO:0000313" key="2">
    <source>
        <dbReference type="EMBL" id="QOK96794.1"/>
    </source>
</evidence>
<proteinExistence type="predicted"/>
<evidence type="ECO:0008006" key="4">
    <source>
        <dbReference type="Google" id="ProtNLM"/>
    </source>
</evidence>
<accession>A0AA92QBC9</accession>
<protein>
    <recommendedName>
        <fullName evidence="4">Transmembrane protein</fullName>
    </recommendedName>
</protein>
<dbReference type="AlphaFoldDB" id="A0AA92QBC9"/>
<feature type="transmembrane region" description="Helical" evidence="1">
    <location>
        <begin position="87"/>
        <end position="107"/>
    </location>
</feature>
<organism evidence="2 3">
    <name type="scientific">Ralstonia solanacearum</name>
    <name type="common">Pseudomonas solanacearum</name>
    <dbReference type="NCBI Taxonomy" id="305"/>
    <lineage>
        <taxon>Bacteria</taxon>
        <taxon>Pseudomonadati</taxon>
        <taxon>Pseudomonadota</taxon>
        <taxon>Betaproteobacteria</taxon>
        <taxon>Burkholderiales</taxon>
        <taxon>Burkholderiaceae</taxon>
        <taxon>Ralstonia</taxon>
        <taxon>Ralstonia solanacearum species complex</taxon>
    </lineage>
</organism>
<evidence type="ECO:0000313" key="3">
    <source>
        <dbReference type="Proteomes" id="UP000593970"/>
    </source>
</evidence>